<gene>
    <name evidence="6" type="ORF">GSTUM_00004209001</name>
</gene>
<evidence type="ECO:0000256" key="3">
    <source>
        <dbReference type="ARBA" id="ARBA00023098"/>
    </source>
</evidence>
<reference evidence="6 7" key="1">
    <citation type="journal article" date="2010" name="Nature">
        <title>Perigord black truffle genome uncovers evolutionary origins and mechanisms of symbiosis.</title>
        <authorList>
            <person name="Martin F."/>
            <person name="Kohler A."/>
            <person name="Murat C."/>
            <person name="Balestrini R."/>
            <person name="Coutinho P.M."/>
            <person name="Jaillon O."/>
            <person name="Montanini B."/>
            <person name="Morin E."/>
            <person name="Noel B."/>
            <person name="Percudani R."/>
            <person name="Porcel B."/>
            <person name="Rubini A."/>
            <person name="Amicucci A."/>
            <person name="Amselem J."/>
            <person name="Anthouard V."/>
            <person name="Arcioni S."/>
            <person name="Artiguenave F."/>
            <person name="Aury J.M."/>
            <person name="Ballario P."/>
            <person name="Bolchi A."/>
            <person name="Brenna A."/>
            <person name="Brun A."/>
            <person name="Buee M."/>
            <person name="Cantarel B."/>
            <person name="Chevalier G."/>
            <person name="Couloux A."/>
            <person name="Da Silva C."/>
            <person name="Denoeud F."/>
            <person name="Duplessis S."/>
            <person name="Ghignone S."/>
            <person name="Hilselberger B."/>
            <person name="Iotti M."/>
            <person name="Marcais B."/>
            <person name="Mello A."/>
            <person name="Miranda M."/>
            <person name="Pacioni G."/>
            <person name="Quesneville H."/>
            <person name="Riccioni C."/>
            <person name="Ruotolo R."/>
            <person name="Splivallo R."/>
            <person name="Stocchi V."/>
            <person name="Tisserant E."/>
            <person name="Viscomi A.R."/>
            <person name="Zambonelli A."/>
            <person name="Zampieri E."/>
            <person name="Henrissat B."/>
            <person name="Lebrun M.H."/>
            <person name="Paolocci F."/>
            <person name="Bonfante P."/>
            <person name="Ottonello S."/>
            <person name="Wincker P."/>
        </authorList>
    </citation>
    <scope>NUCLEOTIDE SEQUENCE [LARGE SCALE GENOMIC DNA]</scope>
    <source>
        <strain evidence="6 7">Mel28</strain>
    </source>
</reference>
<dbReference type="STRING" id="656061.D5G4L3"/>
<organism evidence="6 7">
    <name type="scientific">Tuber melanosporum (strain Mel28)</name>
    <name type="common">Perigord black truffle</name>
    <dbReference type="NCBI Taxonomy" id="656061"/>
    <lineage>
        <taxon>Eukaryota</taxon>
        <taxon>Fungi</taxon>
        <taxon>Dikarya</taxon>
        <taxon>Ascomycota</taxon>
        <taxon>Pezizomycotina</taxon>
        <taxon>Pezizomycetes</taxon>
        <taxon>Pezizales</taxon>
        <taxon>Tuberaceae</taxon>
        <taxon>Tuber</taxon>
    </lineage>
</organism>
<evidence type="ECO:0000313" key="7">
    <source>
        <dbReference type="Proteomes" id="UP000006911"/>
    </source>
</evidence>
<dbReference type="PANTHER" id="PTHR24185:SF1">
    <property type="entry name" value="CALCIUM-INDEPENDENT PHOSPHOLIPASE A2-GAMMA"/>
    <property type="match status" value="1"/>
</dbReference>
<dbReference type="Pfam" id="PF01734">
    <property type="entry name" value="Patatin"/>
    <property type="match status" value="1"/>
</dbReference>
<keyword evidence="3 4" id="KW-0443">Lipid metabolism</keyword>
<dbReference type="InterPro" id="IPR016035">
    <property type="entry name" value="Acyl_Trfase/lysoPLipase"/>
</dbReference>
<dbReference type="GO" id="GO:0019369">
    <property type="term" value="P:arachidonate metabolic process"/>
    <property type="evidence" value="ECO:0007669"/>
    <property type="project" value="TreeGrafter"/>
</dbReference>
<evidence type="ECO:0000259" key="5">
    <source>
        <dbReference type="PROSITE" id="PS51635"/>
    </source>
</evidence>
<keyword evidence="2 4" id="KW-0442">Lipid degradation</keyword>
<dbReference type="PANTHER" id="PTHR24185">
    <property type="entry name" value="CALCIUM-INDEPENDENT PHOSPHOLIPASE A2-GAMMA"/>
    <property type="match status" value="1"/>
</dbReference>
<evidence type="ECO:0000313" key="6">
    <source>
        <dbReference type="EMBL" id="CAZ79456.1"/>
    </source>
</evidence>
<dbReference type="CDD" id="cd07199">
    <property type="entry name" value="Pat17_PNPLA8_PNPLA9_like"/>
    <property type="match status" value="1"/>
</dbReference>
<protein>
    <submittedName>
        <fullName evidence="6">(Perigord truffle) hypothetical protein</fullName>
    </submittedName>
</protein>
<proteinExistence type="predicted"/>
<keyword evidence="7" id="KW-1185">Reference proteome</keyword>
<dbReference type="AlphaFoldDB" id="D5G4L3"/>
<dbReference type="GO" id="GO:0016020">
    <property type="term" value="C:membrane"/>
    <property type="evidence" value="ECO:0007669"/>
    <property type="project" value="TreeGrafter"/>
</dbReference>
<name>D5G4L3_TUBMM</name>
<dbReference type="GeneID" id="9188392"/>
<sequence>MSDIGLLSTCQLLTFSLSRGGVRSIVQLTILQELEISIGLEVNIVDFFDLIIGTSGGGIVAAGLGIRKFGVQKCIDKFQQVSKQAFTKRTGAGGVFGPLIEAQHHSRYKTTNLSEALQKAFGEDTILFGGQRDPTHEPITRVGVSAATPSRHTFLLSNYQRPQVASVGRPTYTFYRGETAEEELKVWEALRATSAAPRYFKSFYHKASGYTFYDGAITCNNPIFLAHTERKILWPEQHERDPDILLSIGTLWSNQDGSSSEIDKANPKGKFGVRQYVKNLFGIMMAAVHDDLDCEKTWSSFYDSLNISEGDGHRKKKYWRINPKIPNTPPALDSVSSMDDLQDIARKYCSTSPEIKNVASTLIASLFYFQMKSASKITLSGFQTCEGKG</sequence>
<feature type="domain" description="PNPLA" evidence="5">
    <location>
        <begin position="15"/>
        <end position="227"/>
    </location>
</feature>
<dbReference type="Proteomes" id="UP000006911">
    <property type="component" value="Unassembled WGS sequence"/>
</dbReference>
<evidence type="ECO:0000256" key="4">
    <source>
        <dbReference type="PROSITE-ProRule" id="PRU01161"/>
    </source>
</evidence>
<dbReference type="eggNOG" id="KOG4231">
    <property type="taxonomic scope" value="Eukaryota"/>
</dbReference>
<dbReference type="GO" id="GO:0046486">
    <property type="term" value="P:glycerolipid metabolic process"/>
    <property type="evidence" value="ECO:0007669"/>
    <property type="project" value="UniProtKB-ARBA"/>
</dbReference>
<dbReference type="HOGENOM" id="CLU_794773_0_0_1"/>
<feature type="active site" description="Nucleophile" evidence="4">
    <location>
        <position position="55"/>
    </location>
</feature>
<dbReference type="PROSITE" id="PS51635">
    <property type="entry name" value="PNPLA"/>
    <property type="match status" value="1"/>
</dbReference>
<dbReference type="GO" id="GO:0047499">
    <property type="term" value="F:calcium-independent phospholipase A2 activity"/>
    <property type="evidence" value="ECO:0007669"/>
    <property type="project" value="TreeGrafter"/>
</dbReference>
<dbReference type="InParanoid" id="D5G4L3"/>
<keyword evidence="1 4" id="KW-0378">Hydrolase</keyword>
<dbReference type="SUPFAM" id="SSF52151">
    <property type="entry name" value="FabD/lysophospholipase-like"/>
    <property type="match status" value="1"/>
</dbReference>
<dbReference type="OMA" id="WTIANEM"/>
<comment type="caution">
    <text evidence="4">Lacks conserved residue(s) required for the propagation of feature annotation.</text>
</comment>
<dbReference type="InterPro" id="IPR002641">
    <property type="entry name" value="PNPLA_dom"/>
</dbReference>
<feature type="short sequence motif" description="GXSXG" evidence="4">
    <location>
        <begin position="53"/>
        <end position="57"/>
    </location>
</feature>
<dbReference type="Gene3D" id="3.40.1090.10">
    <property type="entry name" value="Cytosolic phospholipase A2 catalytic domain"/>
    <property type="match status" value="1"/>
</dbReference>
<feature type="active site" description="Proton acceptor" evidence="4">
    <location>
        <position position="214"/>
    </location>
</feature>
<accession>D5G4L3</accession>
<evidence type="ECO:0000256" key="1">
    <source>
        <dbReference type="ARBA" id="ARBA00022801"/>
    </source>
</evidence>
<feature type="short sequence motif" description="DGA/G" evidence="4">
    <location>
        <begin position="214"/>
        <end position="216"/>
    </location>
</feature>
<dbReference type="GO" id="GO:0016042">
    <property type="term" value="P:lipid catabolic process"/>
    <property type="evidence" value="ECO:0007669"/>
    <property type="project" value="UniProtKB-UniRule"/>
</dbReference>
<dbReference type="EMBL" id="FN429988">
    <property type="protein sequence ID" value="CAZ79456.1"/>
    <property type="molecule type" value="Genomic_DNA"/>
</dbReference>
<evidence type="ECO:0000256" key="2">
    <source>
        <dbReference type="ARBA" id="ARBA00022963"/>
    </source>
</evidence>
<dbReference type="KEGG" id="tml:GSTUM_00004209001"/>
<dbReference type="RefSeq" id="XP_002835299.1">
    <property type="nucleotide sequence ID" value="XM_002835253.1"/>
</dbReference>